<reference evidence="5 6" key="1">
    <citation type="submission" date="2016-10" db="EMBL/GenBank/DDBJ databases">
        <authorList>
            <person name="de Groot N.N."/>
        </authorList>
    </citation>
    <scope>NUCLEOTIDE SEQUENCE [LARGE SCALE GENOMIC DNA]</scope>
    <source>
        <strain evidence="5 6">DSM 43941</strain>
    </source>
</reference>
<dbReference type="Proteomes" id="UP000198688">
    <property type="component" value="Chromosome I"/>
</dbReference>
<proteinExistence type="inferred from homology"/>
<dbReference type="PRINTS" id="PR00081">
    <property type="entry name" value="GDHRDH"/>
</dbReference>
<feature type="domain" description="Ketoreductase" evidence="4">
    <location>
        <begin position="7"/>
        <end position="190"/>
    </location>
</feature>
<evidence type="ECO:0000256" key="1">
    <source>
        <dbReference type="ARBA" id="ARBA00006484"/>
    </source>
</evidence>
<dbReference type="PANTHER" id="PTHR24321:SF8">
    <property type="entry name" value="ESTRADIOL 17-BETA-DEHYDROGENASE 8-RELATED"/>
    <property type="match status" value="1"/>
</dbReference>
<dbReference type="InterPro" id="IPR002347">
    <property type="entry name" value="SDR_fam"/>
</dbReference>
<keyword evidence="2" id="KW-0560">Oxidoreductase</keyword>
<dbReference type="Pfam" id="PF13561">
    <property type="entry name" value="adh_short_C2"/>
    <property type="match status" value="1"/>
</dbReference>
<dbReference type="FunFam" id="3.40.50.720:FF:000084">
    <property type="entry name" value="Short-chain dehydrogenase reductase"/>
    <property type="match status" value="1"/>
</dbReference>
<dbReference type="InterPro" id="IPR057326">
    <property type="entry name" value="KR_dom"/>
</dbReference>
<evidence type="ECO:0000259" key="4">
    <source>
        <dbReference type="SMART" id="SM00822"/>
    </source>
</evidence>
<dbReference type="Gene3D" id="3.40.50.720">
    <property type="entry name" value="NAD(P)-binding Rossmann-like Domain"/>
    <property type="match status" value="1"/>
</dbReference>
<dbReference type="PROSITE" id="PS00061">
    <property type="entry name" value="ADH_SHORT"/>
    <property type="match status" value="1"/>
</dbReference>
<evidence type="ECO:0000256" key="2">
    <source>
        <dbReference type="ARBA" id="ARBA00023002"/>
    </source>
</evidence>
<sequence>MGRLDGKVALITGGARGMGKAHARHFAAEGALVVIGDVLDEKGRSVADGIGTQRCRFVHHDVTSADDWAAAVDTTLSSFGRLDVLVNNAGILRHAPVAEMDPAEFRQVIEVNLIGTWLGIRQAVAPMTAGGGGSIVNISSIEGFAGASGLSAYSASKFGVRGLTRSAAQELGPHGIRVNSVHPGGVMTSMALTAAQAMTGVDPGGFLKALPIARFAEPVEISRLVAFLASDESSYTTGAEFLADGGLLSGPGY</sequence>
<dbReference type="AlphaFoldDB" id="A0A1H2AZQ0"/>
<keyword evidence="3" id="KW-0520">NAD</keyword>
<dbReference type="NCBIfam" id="NF005559">
    <property type="entry name" value="PRK07231.1"/>
    <property type="match status" value="1"/>
</dbReference>
<dbReference type="EMBL" id="LT629758">
    <property type="protein sequence ID" value="SDT51239.1"/>
    <property type="molecule type" value="Genomic_DNA"/>
</dbReference>
<evidence type="ECO:0000256" key="3">
    <source>
        <dbReference type="ARBA" id="ARBA00023027"/>
    </source>
</evidence>
<dbReference type="SMART" id="SM00822">
    <property type="entry name" value="PKS_KR"/>
    <property type="match status" value="1"/>
</dbReference>
<dbReference type="InterPro" id="IPR020904">
    <property type="entry name" value="Sc_DH/Rdtase_CS"/>
</dbReference>
<gene>
    <name evidence="5" type="ORF">SAMN04489716_4215</name>
</gene>
<evidence type="ECO:0000313" key="6">
    <source>
        <dbReference type="Proteomes" id="UP000198688"/>
    </source>
</evidence>
<dbReference type="STRING" id="113562.SAMN04489716_4215"/>
<dbReference type="GO" id="GO:0016491">
    <property type="term" value="F:oxidoreductase activity"/>
    <property type="evidence" value="ECO:0007669"/>
    <property type="project" value="UniProtKB-KW"/>
</dbReference>
<comment type="similarity">
    <text evidence="1">Belongs to the short-chain dehydrogenases/reductases (SDR) family.</text>
</comment>
<dbReference type="OrthoDB" id="3542748at2"/>
<dbReference type="RefSeq" id="WP_092546201.1">
    <property type="nucleotide sequence ID" value="NZ_BOMJ01000042.1"/>
</dbReference>
<keyword evidence="6" id="KW-1185">Reference proteome</keyword>
<name>A0A1H2AZQ0_9ACTN</name>
<dbReference type="PRINTS" id="PR00080">
    <property type="entry name" value="SDRFAMILY"/>
</dbReference>
<dbReference type="SUPFAM" id="SSF51735">
    <property type="entry name" value="NAD(P)-binding Rossmann-fold domains"/>
    <property type="match status" value="1"/>
</dbReference>
<evidence type="ECO:0000313" key="5">
    <source>
        <dbReference type="EMBL" id="SDT51239.1"/>
    </source>
</evidence>
<protein>
    <submittedName>
        <fullName evidence="5">3alpha(Or 20beta)-hydroxysteroid dehydrogenase</fullName>
    </submittedName>
</protein>
<accession>A0A1H2AZQ0</accession>
<dbReference type="InterPro" id="IPR036291">
    <property type="entry name" value="NAD(P)-bd_dom_sf"/>
</dbReference>
<dbReference type="PANTHER" id="PTHR24321">
    <property type="entry name" value="DEHYDROGENASES, SHORT CHAIN"/>
    <property type="match status" value="1"/>
</dbReference>
<organism evidence="5 6">
    <name type="scientific">Actinoplanes derwentensis</name>
    <dbReference type="NCBI Taxonomy" id="113562"/>
    <lineage>
        <taxon>Bacteria</taxon>
        <taxon>Bacillati</taxon>
        <taxon>Actinomycetota</taxon>
        <taxon>Actinomycetes</taxon>
        <taxon>Micromonosporales</taxon>
        <taxon>Micromonosporaceae</taxon>
        <taxon>Actinoplanes</taxon>
    </lineage>
</organism>